<keyword evidence="1" id="KW-0812">Transmembrane</keyword>
<dbReference type="HOGENOM" id="CLU_010974_5_0_1"/>
<dbReference type="PANTHER" id="PTHR11005">
    <property type="entry name" value="LYSOSOMAL ACID LIPASE-RELATED"/>
    <property type="match status" value="1"/>
</dbReference>
<dbReference type="OrthoDB" id="9974421at2759"/>
<dbReference type="GeneID" id="14539990"/>
<sequence>MRVHKEISTFSTVYNITLLALKVAILCIQMLLGFNKSEGHKRDPTHNERASFKDKVLDAKDFSEIVTASGYRAREHVVTTRDGYLLVVHKLEKENHPISNTYNPKTVVYMHHGLLTNSELWVLGSKKEKTLPYLLVDAGYEVYLGNNRGNKYSRKHLKLSASDPQFWDFSLDEFSYFDIPDTIEYIQNLYRYKERASAFGISGMGSERLLISDETGSLTPNSFSNSSSTLGNYQTPDTIEIVYIGFSQGCSQLIASLSLYPELNSKIKIFIGLSPAIIPSNLNHPIFKLIVNQTAADNSFLYSLFGRRAIMPSVSFWSTAFGAKFYERIVDRSLTLLFGWTGVNISKEQKQLGYPHMFSNSSVKSLLHWFQIIKAGRFQMFDETCSCGLTKLSSLSSKSKEIGNRVTPFPITDHLNVPMHLFYGDSDILVDIEKTKSLIVDNNPRMRDKLRVELCNNYEHMDTLWGDRVYEDVFQKILIELENMNQFDKLKSSM</sequence>
<evidence type="ECO:0000313" key="4">
    <source>
        <dbReference type="Proteomes" id="UP000005018"/>
    </source>
</evidence>
<dbReference type="eggNOG" id="KOG2624">
    <property type="taxonomic scope" value="Eukaryota"/>
</dbReference>
<dbReference type="EMBL" id="HE681722">
    <property type="protein sequence ID" value="CCG23027.1"/>
    <property type="molecule type" value="Genomic_DNA"/>
</dbReference>
<feature type="transmembrane region" description="Helical" evidence="1">
    <location>
        <begin position="12"/>
        <end position="32"/>
    </location>
</feature>
<keyword evidence="1" id="KW-0472">Membrane</keyword>
<dbReference type="SUPFAM" id="SSF53474">
    <property type="entry name" value="alpha/beta-Hydrolases"/>
    <property type="match status" value="1"/>
</dbReference>
<evidence type="ECO:0000313" key="3">
    <source>
        <dbReference type="EMBL" id="CCG23027.1"/>
    </source>
</evidence>
<dbReference type="InterPro" id="IPR006693">
    <property type="entry name" value="AB_hydrolase_lipase"/>
</dbReference>
<accession>H8X4T5</accession>
<evidence type="ECO:0000256" key="1">
    <source>
        <dbReference type="SAM" id="Phobius"/>
    </source>
</evidence>
<dbReference type="KEGG" id="cot:CORT_0D01790"/>
<reference evidence="3 4" key="1">
    <citation type="journal article" date="2012" name="PLoS ONE">
        <title>Sequence and analysis of the genome of the pathogenic yeast Candida orthopsilosis.</title>
        <authorList>
            <person name="Riccombeni A."/>
            <person name="Vidanes G."/>
            <person name="Proux-Wera E."/>
            <person name="Wolfe K.H."/>
            <person name="Butler G."/>
        </authorList>
    </citation>
    <scope>NUCLEOTIDE SEQUENCE [LARGE SCALE GENOMIC DNA]</scope>
    <source>
        <strain evidence="3 4">Co 90-125</strain>
    </source>
</reference>
<keyword evidence="4" id="KW-1185">Reference proteome</keyword>
<name>H8X4T5_CANO9</name>
<organism evidence="3 4">
    <name type="scientific">Candida orthopsilosis (strain 90-125)</name>
    <name type="common">Yeast</name>
    <dbReference type="NCBI Taxonomy" id="1136231"/>
    <lineage>
        <taxon>Eukaryota</taxon>
        <taxon>Fungi</taxon>
        <taxon>Dikarya</taxon>
        <taxon>Ascomycota</taxon>
        <taxon>Saccharomycotina</taxon>
        <taxon>Pichiomycetes</taxon>
        <taxon>Debaryomycetaceae</taxon>
        <taxon>Candida/Lodderomyces clade</taxon>
        <taxon>Candida</taxon>
    </lineage>
</organism>
<proteinExistence type="predicted"/>
<gene>
    <name evidence="3" type="ORF">CORT_0D01790</name>
</gene>
<keyword evidence="1" id="KW-1133">Transmembrane helix</keyword>
<dbReference type="Gene3D" id="3.40.50.1820">
    <property type="entry name" value="alpha/beta hydrolase"/>
    <property type="match status" value="1"/>
</dbReference>
<dbReference type="Pfam" id="PF04083">
    <property type="entry name" value="Abhydro_lipase"/>
    <property type="match status" value="1"/>
</dbReference>
<dbReference type="Proteomes" id="UP000005018">
    <property type="component" value="Chromosome 4"/>
</dbReference>
<dbReference type="InterPro" id="IPR029058">
    <property type="entry name" value="AB_hydrolase_fold"/>
</dbReference>
<dbReference type="GO" id="GO:0006629">
    <property type="term" value="P:lipid metabolic process"/>
    <property type="evidence" value="ECO:0007669"/>
    <property type="project" value="InterPro"/>
</dbReference>
<dbReference type="RefSeq" id="XP_003869164.1">
    <property type="nucleotide sequence ID" value="XM_003869115.1"/>
</dbReference>
<feature type="domain" description="Partial AB-hydrolase lipase" evidence="2">
    <location>
        <begin position="62"/>
        <end position="123"/>
    </location>
</feature>
<protein>
    <recommendedName>
        <fullName evidence="2">Partial AB-hydrolase lipase domain-containing protein</fullName>
    </recommendedName>
</protein>
<evidence type="ECO:0000259" key="2">
    <source>
        <dbReference type="Pfam" id="PF04083"/>
    </source>
</evidence>
<dbReference type="AlphaFoldDB" id="H8X4T5"/>